<accession>A0ABY7V126</accession>
<protein>
    <recommendedName>
        <fullName evidence="4">PepSY domain-containing protein</fullName>
    </recommendedName>
</protein>
<dbReference type="Proteomes" id="UP001217044">
    <property type="component" value="Chromosome"/>
</dbReference>
<dbReference type="EMBL" id="CP115165">
    <property type="protein sequence ID" value="WDA58830.1"/>
    <property type="molecule type" value="Genomic_DNA"/>
</dbReference>
<feature type="compositionally biased region" description="Low complexity" evidence="1">
    <location>
        <begin position="11"/>
        <end position="25"/>
    </location>
</feature>
<evidence type="ECO:0000313" key="2">
    <source>
        <dbReference type="EMBL" id="WDA58830.1"/>
    </source>
</evidence>
<name>A0ABY7V126_9DEIO</name>
<feature type="region of interest" description="Disordered" evidence="1">
    <location>
        <begin position="1"/>
        <end position="25"/>
    </location>
</feature>
<evidence type="ECO:0000313" key="3">
    <source>
        <dbReference type="Proteomes" id="UP001217044"/>
    </source>
</evidence>
<reference evidence="2 3" key="1">
    <citation type="submission" date="2022-12" db="EMBL/GenBank/DDBJ databases">
        <title>Genome Sequence of Deinococcus aquaticus Type Strain PB314.</title>
        <authorList>
            <person name="Albert C."/>
            <person name="Hill J."/>
            <person name="Boren L."/>
            <person name="Scholz-Ng S."/>
            <person name="Fatema N."/>
            <person name="Grosso R."/>
            <person name="Soboslay E."/>
            <person name="Tuohy J."/>
        </authorList>
    </citation>
    <scope>NUCLEOTIDE SEQUENCE [LARGE SCALE GENOMIC DNA]</scope>
    <source>
        <strain evidence="2 3">PB-314</strain>
    </source>
</reference>
<dbReference type="RefSeq" id="WP_273989054.1">
    <property type="nucleotide sequence ID" value="NZ_BAABQT010000001.1"/>
</dbReference>
<organism evidence="2 3">
    <name type="scientific">Deinococcus aquaticus</name>
    <dbReference type="NCBI Taxonomy" id="328692"/>
    <lineage>
        <taxon>Bacteria</taxon>
        <taxon>Thermotogati</taxon>
        <taxon>Deinococcota</taxon>
        <taxon>Deinococci</taxon>
        <taxon>Deinococcales</taxon>
        <taxon>Deinococcaceae</taxon>
        <taxon>Deinococcus</taxon>
    </lineage>
</organism>
<feature type="compositionally biased region" description="Polar residues" evidence="1">
    <location>
        <begin position="1"/>
        <end position="10"/>
    </location>
</feature>
<gene>
    <name evidence="2" type="ORF">M8445_01020</name>
</gene>
<evidence type="ECO:0000256" key="1">
    <source>
        <dbReference type="SAM" id="MobiDB-lite"/>
    </source>
</evidence>
<evidence type="ECO:0008006" key="4">
    <source>
        <dbReference type="Google" id="ProtNLM"/>
    </source>
</evidence>
<proteinExistence type="predicted"/>
<sequence length="155" mass="15720">MRRTPTLSLTSAPMKSAPMASAPMKSAPTIRARCRPLLTGAALLGACSAAAQDAAPNLAAPPLTAPVLAAPTLAGPLAAGLQTMPGTHEQVCASLEAAGWSLIAVAYSHGHERHLFMLSTPDGHVQYALVSGTSPVQLNVSTSQPSMPHGSVTAH</sequence>
<keyword evidence="3" id="KW-1185">Reference proteome</keyword>